<evidence type="ECO:0000256" key="1">
    <source>
        <dbReference type="SAM" id="MobiDB-lite"/>
    </source>
</evidence>
<feature type="compositionally biased region" description="Low complexity" evidence="1">
    <location>
        <begin position="56"/>
        <end position="76"/>
    </location>
</feature>
<accession>A0A6V7QBF3</accession>
<dbReference type="AlphaFoldDB" id="A0A6V7QBF3"/>
<organism evidence="2">
    <name type="scientific">Ananas comosus var. bracteatus</name>
    <name type="common">red pineapple</name>
    <dbReference type="NCBI Taxonomy" id="296719"/>
    <lineage>
        <taxon>Eukaryota</taxon>
        <taxon>Viridiplantae</taxon>
        <taxon>Streptophyta</taxon>
        <taxon>Embryophyta</taxon>
        <taxon>Tracheophyta</taxon>
        <taxon>Spermatophyta</taxon>
        <taxon>Magnoliopsida</taxon>
        <taxon>Liliopsida</taxon>
        <taxon>Poales</taxon>
        <taxon>Bromeliaceae</taxon>
        <taxon>Bromelioideae</taxon>
        <taxon>Ananas</taxon>
    </lineage>
</organism>
<protein>
    <submittedName>
        <fullName evidence="2">Uncharacterized protein</fullName>
    </submittedName>
</protein>
<reference evidence="2" key="1">
    <citation type="submission" date="2020-07" db="EMBL/GenBank/DDBJ databases">
        <authorList>
            <person name="Lin J."/>
        </authorList>
    </citation>
    <scope>NUCLEOTIDE SEQUENCE</scope>
</reference>
<evidence type="ECO:0000313" key="2">
    <source>
        <dbReference type="EMBL" id="CAD1840473.1"/>
    </source>
</evidence>
<name>A0A6V7QBF3_ANACO</name>
<sequence>MSCVEEARAMAPRAQWGSPRESAKMLPNTGSPRGPGIGTAPLRLRLLAHVGPPGDSAHASSAADSAAAATASTTTSPRSQSNALAPRKAGSAREEKGFFLRRAQGDAGCAVDQKIALVRNSQREMFTRWKLYAVVTGYLFSSNFSGVRCQLGAFGLTNFVVEVEFGTLEPEVESR</sequence>
<dbReference type="EMBL" id="LR862135">
    <property type="protein sequence ID" value="CAD1840473.1"/>
    <property type="molecule type" value="Genomic_DNA"/>
</dbReference>
<gene>
    <name evidence="2" type="ORF">CB5_LOCUS23684</name>
</gene>
<feature type="region of interest" description="Disordered" evidence="1">
    <location>
        <begin position="1"/>
        <end position="90"/>
    </location>
</feature>
<proteinExistence type="predicted"/>